<sequence>MNLSAASIYQIDERGLELRRSYMRMTPAEFELLSGMQAWADRNADAIGKALAEHTFNAGASGGFLREYASSKNMPIDALKKGWGSAQAGHFKDIFKEAGRPGGFGVKYFEGLLGVGALHSKINLPLKWFLGTYPVFIDLVHDAMAVDVPEPARLGKKTFGRKGAGVDYQVLASAERALSRIFNYDSQAIVEAFYYDTFASMGVNLKMMGEAGAGRDISDLFGNVRNQMHDTLQTFGASTFEVQDMCTTMNVRLSETGQAINEMAESASRVAEASARQADVAVQGRSAVEQASSAAATATQHSRTGIDAAMGATAALNDARERIEDAATAITALAGRSQQVGGIVEAIHDIARQTNLLALNAAIEAARAGERGKGFAVVADEVRQLAERAGRSAADAGELIAGIQSETDQAVQLVRNAADQTQVGTEGFSRAKATLEEIDGAVGLITVELGGIGQLTADIATYAEETAASAQQMSATTQQTNASTQEIVASVAQLSDHSEKLSRLTEQLDLAR</sequence>
<accession>A0A9X3N6I5</accession>
<proteinExistence type="predicted"/>
<dbReference type="Pfam" id="PF00015">
    <property type="entry name" value="MCPsignal"/>
    <property type="match status" value="1"/>
</dbReference>
<dbReference type="AlphaFoldDB" id="A0A9X3N6I5"/>
<dbReference type="InterPro" id="IPR012292">
    <property type="entry name" value="Globin/Proto"/>
</dbReference>
<dbReference type="PANTHER" id="PTHR32089:SF112">
    <property type="entry name" value="LYSOZYME-LIKE PROTEIN-RELATED"/>
    <property type="match status" value="1"/>
</dbReference>
<dbReference type="GO" id="GO:0016020">
    <property type="term" value="C:membrane"/>
    <property type="evidence" value="ECO:0007669"/>
    <property type="project" value="InterPro"/>
</dbReference>
<dbReference type="SMART" id="SM00283">
    <property type="entry name" value="MA"/>
    <property type="match status" value="1"/>
</dbReference>
<evidence type="ECO:0000313" key="5">
    <source>
        <dbReference type="Proteomes" id="UP001149140"/>
    </source>
</evidence>
<organism evidence="4 5">
    <name type="scientific">Solirubrobacter ginsenosidimutans</name>
    <dbReference type="NCBI Taxonomy" id="490573"/>
    <lineage>
        <taxon>Bacteria</taxon>
        <taxon>Bacillati</taxon>
        <taxon>Actinomycetota</taxon>
        <taxon>Thermoleophilia</taxon>
        <taxon>Solirubrobacterales</taxon>
        <taxon>Solirubrobacteraceae</taxon>
        <taxon>Solirubrobacter</taxon>
    </lineage>
</organism>
<dbReference type="CDD" id="cd01068">
    <property type="entry name" value="globin_sensor"/>
    <property type="match status" value="1"/>
</dbReference>
<dbReference type="PANTHER" id="PTHR32089">
    <property type="entry name" value="METHYL-ACCEPTING CHEMOTAXIS PROTEIN MCPB"/>
    <property type="match status" value="1"/>
</dbReference>
<feature type="domain" description="Methyl-accepting transducer" evidence="3">
    <location>
        <begin position="252"/>
        <end position="495"/>
    </location>
</feature>
<dbReference type="EMBL" id="JAPDOD010000052">
    <property type="protein sequence ID" value="MDA0165788.1"/>
    <property type="molecule type" value="Genomic_DNA"/>
</dbReference>
<evidence type="ECO:0000256" key="2">
    <source>
        <dbReference type="PROSITE-ProRule" id="PRU00284"/>
    </source>
</evidence>
<evidence type="ECO:0000313" key="4">
    <source>
        <dbReference type="EMBL" id="MDA0165788.1"/>
    </source>
</evidence>
<dbReference type="SUPFAM" id="SSF58104">
    <property type="entry name" value="Methyl-accepting chemotaxis protein (MCP) signaling domain"/>
    <property type="match status" value="1"/>
</dbReference>
<dbReference type="PROSITE" id="PS50111">
    <property type="entry name" value="CHEMOTAXIS_TRANSDUC_2"/>
    <property type="match status" value="1"/>
</dbReference>
<dbReference type="InterPro" id="IPR039379">
    <property type="entry name" value="Protoglobin_sensor_dom"/>
</dbReference>
<dbReference type="GO" id="GO:0019825">
    <property type="term" value="F:oxygen binding"/>
    <property type="evidence" value="ECO:0007669"/>
    <property type="project" value="InterPro"/>
</dbReference>
<dbReference type="Gene3D" id="1.10.490.10">
    <property type="entry name" value="Globins"/>
    <property type="match status" value="1"/>
</dbReference>
<comment type="caution">
    <text evidence="4">The sequence shown here is derived from an EMBL/GenBank/DDBJ whole genome shotgun (WGS) entry which is preliminary data.</text>
</comment>
<dbReference type="Proteomes" id="UP001149140">
    <property type="component" value="Unassembled WGS sequence"/>
</dbReference>
<reference evidence="4" key="1">
    <citation type="submission" date="2022-10" db="EMBL/GenBank/DDBJ databases">
        <title>The WGS of Solirubrobacter ginsenosidimutans DSM 21036.</title>
        <authorList>
            <person name="Jiang Z."/>
        </authorList>
    </citation>
    <scope>NUCLEOTIDE SEQUENCE</scope>
    <source>
        <strain evidence="4">DSM 21036</strain>
    </source>
</reference>
<keyword evidence="5" id="KW-1185">Reference proteome</keyword>
<evidence type="ECO:0000256" key="1">
    <source>
        <dbReference type="ARBA" id="ARBA00023224"/>
    </source>
</evidence>
<dbReference type="InterPro" id="IPR044398">
    <property type="entry name" value="Globin-sensor_dom"/>
</dbReference>
<dbReference type="Pfam" id="PF11563">
    <property type="entry name" value="Protoglobin"/>
    <property type="match status" value="1"/>
</dbReference>
<protein>
    <submittedName>
        <fullName evidence="4">Globin-coupled sensor protein</fullName>
    </submittedName>
</protein>
<evidence type="ECO:0000259" key="3">
    <source>
        <dbReference type="PROSITE" id="PS50111"/>
    </source>
</evidence>
<dbReference type="Gene3D" id="1.10.287.950">
    <property type="entry name" value="Methyl-accepting chemotaxis protein"/>
    <property type="match status" value="1"/>
</dbReference>
<dbReference type="GO" id="GO:0020037">
    <property type="term" value="F:heme binding"/>
    <property type="evidence" value="ECO:0007669"/>
    <property type="project" value="InterPro"/>
</dbReference>
<dbReference type="RefSeq" id="WP_270045050.1">
    <property type="nucleotide sequence ID" value="NZ_JAPDOD010000052.1"/>
</dbReference>
<dbReference type="InterPro" id="IPR004089">
    <property type="entry name" value="MCPsignal_dom"/>
</dbReference>
<name>A0A9X3N6I5_9ACTN</name>
<gene>
    <name evidence="4" type="ORF">OM076_36315</name>
</gene>
<keyword evidence="1 2" id="KW-0807">Transducer</keyword>
<dbReference type="GO" id="GO:0007165">
    <property type="term" value="P:signal transduction"/>
    <property type="evidence" value="ECO:0007669"/>
    <property type="project" value="UniProtKB-KW"/>
</dbReference>
<dbReference type="CDD" id="cd11386">
    <property type="entry name" value="MCP_signal"/>
    <property type="match status" value="1"/>
</dbReference>